<proteinExistence type="inferred from homology"/>
<dbReference type="PANTHER" id="PTHR45703:SF36">
    <property type="entry name" value="DYNEIN HEAVY CHAIN, CYTOPLASMIC"/>
    <property type="match status" value="1"/>
</dbReference>
<dbReference type="GO" id="GO:0008569">
    <property type="term" value="F:minus-end-directed microtubule motor activity"/>
    <property type="evidence" value="ECO:0007669"/>
    <property type="project" value="InterPro"/>
</dbReference>
<evidence type="ECO:0000256" key="10">
    <source>
        <dbReference type="ARBA" id="ARBA00023069"/>
    </source>
</evidence>
<dbReference type="InterPro" id="IPR026983">
    <property type="entry name" value="DHC"/>
</dbReference>
<evidence type="ECO:0000256" key="6">
    <source>
        <dbReference type="ARBA" id="ARBA00022741"/>
    </source>
</evidence>
<dbReference type="InterPro" id="IPR027417">
    <property type="entry name" value="P-loop_NTPase"/>
</dbReference>
<evidence type="ECO:0000259" key="16">
    <source>
        <dbReference type="SMART" id="SM00382"/>
    </source>
</evidence>
<dbReference type="Pfam" id="PF12781">
    <property type="entry name" value="AAA_9"/>
    <property type="match status" value="1"/>
</dbReference>
<name>U6H0H2_9EIME</name>
<evidence type="ECO:0000256" key="7">
    <source>
        <dbReference type="ARBA" id="ARBA00022840"/>
    </source>
</evidence>
<keyword evidence="12" id="KW-0206">Cytoskeleton</keyword>
<feature type="domain" description="AAA+ ATPase" evidence="16">
    <location>
        <begin position="1732"/>
        <end position="1884"/>
    </location>
</feature>
<dbReference type="InterPro" id="IPR035706">
    <property type="entry name" value="AAA_9"/>
</dbReference>
<dbReference type="InterPro" id="IPR024743">
    <property type="entry name" value="Dynein_HC_stalk"/>
</dbReference>
<keyword evidence="18" id="KW-1185">Reference proteome</keyword>
<evidence type="ECO:0000256" key="13">
    <source>
        <dbReference type="ARBA" id="ARBA00023273"/>
    </source>
</evidence>
<feature type="coiled-coil region" evidence="14">
    <location>
        <begin position="792"/>
        <end position="833"/>
    </location>
</feature>
<dbReference type="Gene3D" id="3.40.50.300">
    <property type="entry name" value="P-loop containing nucleotide triphosphate hydrolases"/>
    <property type="match status" value="5"/>
</dbReference>
<dbReference type="FunFam" id="3.40.50.300:FF:000153">
    <property type="entry name" value="Dynein axonemal heavy chain 1"/>
    <property type="match status" value="1"/>
</dbReference>
<accession>U6H0H2</accession>
<keyword evidence="5" id="KW-0493">Microtubule</keyword>
<reference evidence="17" key="2">
    <citation type="submission" date="2013-10" db="EMBL/GenBank/DDBJ databases">
        <authorList>
            <person name="Aslett M."/>
        </authorList>
    </citation>
    <scope>NUCLEOTIDE SEQUENCE [LARGE SCALE GENOMIC DNA]</scope>
    <source>
        <strain evidence="17">Houghton</strain>
    </source>
</reference>
<dbReference type="Pfam" id="PF03028">
    <property type="entry name" value="Dynein_heavy"/>
    <property type="match status" value="1"/>
</dbReference>
<dbReference type="InterPro" id="IPR042228">
    <property type="entry name" value="Dynein_linker_3"/>
</dbReference>
<evidence type="ECO:0000256" key="1">
    <source>
        <dbReference type="ARBA" id="ARBA00004138"/>
    </source>
</evidence>
<dbReference type="GO" id="GO:0007018">
    <property type="term" value="P:microtubule-based movement"/>
    <property type="evidence" value="ECO:0007669"/>
    <property type="project" value="InterPro"/>
</dbReference>
<dbReference type="Gene3D" id="3.20.180.20">
    <property type="entry name" value="Dynein heavy chain, N-terminal domain 2"/>
    <property type="match status" value="1"/>
</dbReference>
<dbReference type="InterPro" id="IPR003593">
    <property type="entry name" value="AAA+_ATPase"/>
</dbReference>
<feature type="region of interest" description="Disordered" evidence="15">
    <location>
        <begin position="125"/>
        <end position="158"/>
    </location>
</feature>
<dbReference type="Pfam" id="PF18198">
    <property type="entry name" value="AAA_lid_11"/>
    <property type="match status" value="1"/>
</dbReference>
<organism evidence="17 18">
    <name type="scientific">Eimeria praecox</name>
    <dbReference type="NCBI Taxonomy" id="51316"/>
    <lineage>
        <taxon>Eukaryota</taxon>
        <taxon>Sar</taxon>
        <taxon>Alveolata</taxon>
        <taxon>Apicomplexa</taxon>
        <taxon>Conoidasida</taxon>
        <taxon>Coccidia</taxon>
        <taxon>Eucoccidiorida</taxon>
        <taxon>Eimeriorina</taxon>
        <taxon>Eimeriidae</taxon>
        <taxon>Eimeria</taxon>
    </lineage>
</organism>
<keyword evidence="9 14" id="KW-0175">Coiled coil</keyword>
<sequence length="3534" mass="395979">MTPSSASGGGGGDTRGEDFAEDSANGTAIRFQEPAKCSYSSPDSSESSGKGDSNDDLGECDVEPSAQEGSETTEQPAKEPPKQKTAPSLVAETLRCTAPYGLVQSPKWSLPPLVDGVFNAENQRRRRPAPILHSLLGDHEKRTGESSTRRTRRSREQSLATLQHISTSEPAVPKHVSFLYEAYMNSSPSPVNRTTKGSTNSAEAVESLMKLHTENENTAAQNQDLDANGYADLTKVRTERDAVAFFARHGSTTKTKFLFCNRAPTDPLEFEPYKLVVVPQNQVNPEHFTISETAVMHICPGKPSECFRQDEWMRQAFVHSLLRALPFFKTFVARKVLCLWSHASRKHVFEERREMLCRTLFIAKPIYCEHLLQIHKVLAGVSEVKLVELQPGLYDISQFTAQQHTLRSDPKIGASKALEVKQAEARALLVELMQKLQEATQLPEVDPMHACSSNKGKSIFQAKREAVEQQRLIRQAYKNQALFGQFVLLIDLIFTMRLAKAVTKAAATMLERLGTEENCAKLFSVNVCFGSTKVELDPGRPAFVSMHHEWWEGIVSTVSSVLLLSQCRQFEDSVVQGPPLSLESLLTQSKHLQLMKKRIEERILKDFDRAQKYSESYFGIYRQIYEYGQNWDEAAFAESVSGHDELSTEMELISEFEEKLDKLNPVHVVGLFSIEARSLKSSLQPITEKALTFMKRLLWRLMKEHVRNTANRFESINKRLDERPTKLVPFASFVSSCNGIKAQIEDLDRDKAAAEEMFSLLKQYGVRLAVEDTIQLENMLKSANEFETFKLLDAAEHIRNNLQAMKVELKAKTEEVEKEMQELNKLIKDEEFTKIEALDNATKYYEQLKAYEERINFAYGKAETLRGMAELLAPEAPAAISKQTEETHRLIKPKVEMWHQICSWQASTAKWLGVPLAALDAEEIEVEIKKYLKEACVALQNLPGDPVAAEFKKEVEGWLSRLPLILDLGNPALKRRHWEAIFDELQIPGTEESTCLRQLDEMDIFSKRDFINEISTLASVQQSLGQTMDKITEVWETRELLVKPFDEDPNAFILGDISELLSLVEDHQISVQRMLHNPYVGVLKDKVEFWAGKLDVAQQVLEELAQLQRQWIGLQSIFGNVEALEQLPDDAEAFERVDSFWRAYLRRIRGEQSNVIAVVEEEGLYELLAEKNGILAAVQRKLEDYLDLKRMAFPRFYFLSREELIKIVSKAKQPNALQHSFQKCFDGIRAVAVASNGTTIEGLYSEEGNKLDLDSPVSALAPIEQWFSALEGAMIASLKRRLKVALQSRAGGGQGLQHWLYEHPAQCILTAAMIHWCSNTESALQIMESDGQSAAFEGCLQETNKDIEQLALLNAQTEDSSSQQLAQSLLVLMVHARDILNSLHQSKNIGPSCFEWTKQLRYYWHSEDEDCDIEQLQAKFRYRHEYLGCAARLVITPLTDKCFMTVTSALHLGYGGAPAGPAGTGKTETVKDLAKALGVPCLVFNCSKELDHHVMSRLFRGLAQTGAWACFDEFNRIDIEVLSVVAQLLLKIQTAIRAQKDVIEFDGGDTHVDHRVGICITNNPGYAGRTELPENLQSLFRPISMVKPDFTLIAEVLLLANGFITARALATKVVQVFSIANDLLSQQKHYDWGLRAMKAVLVNAGEVKKRLPRLEETGAMMQALRSIVPRLVMDDVPAYLGLVADMFPDQRVPGASDDPLKMAFEEILQEQHLQPLPSFVEKAMQLYQTQQLRHGVLVVGAPGSGKSTLILGLSSALSKVNAKSEVQTPVGTAHYECTKANNCDVLRVNPKAMEETLLFGRLDPNTTEWLDGIVAARVRDALASQSSSHSWLVLDGPLDPNWAENLNSALDDNKILCLSNGERILLPNNLKIFFEVASWRKSFEVQKNKFAPCAPQMENWCVSTFQKALEYIHGNCKLSMAWSDCFLAASVCRLLTAVLSREASQHIPTEHTEEVARMYFVVSIAWGVGGHMGDAQRSGLSKALLPDLCKICKQLEGLEPSTTIYGIMPDSTTLELKKFDSMIPKYALEGGIASTNVFVPTARTVAHFSILQTLVDGGYGCLLSGKPGTGKSALLQQCMRNPSASQVCCKMALAHRTTTDDVEDFLMSRFVKRHRRSLGPPYGSRMLFLIDDLASPVPDAFGAQRPHQLLRQIVEYGGFFERRESLSRLAASIMEYSTITISTRSRWGPNDVREDLRDLILKICADRKDLVFRVSEYKIKHEEWLQDITSIIATGEILGLFDQSDREKLSFQAKCLDDRLHKYSSGICKLEETSTAVENMKAKLLAGQPLLEKSREEAKTVAISLAEDKEKAALMEQSCSVEKAAADAARVEAQSIRDDCQRDIDEVMPLLHQAIKALEALDKRDLQELKSFPAPPALVETVMNAVCVLLGRKESWDEAKKVLNDTSLLLTLREYDKDHISPKILQQLGKYTTLEDFLPERVANVSKAATSLCMWVRAIESYAQVLKVMEPKQKRLTEAEGVLLKAEDNLAEKQRSLEDVQARVQSLTDQYDACQERVKDLENQMHITEQRLSRAGKVLSGVSVEGARWAVDAKAIQDDMSNLLSDVLLAAGMLVYAGPFTREYREELSRLWLGTCLEEGLNVREDFSLARTLSTPSEIRQWSLEGLPSDIASVENAILVCNSPKPPLIIDPEDQGTRWFRKRHFKREFMELSSSEADVLRSLSEAVTAGMIVLVTLSEPGLDPALGALANTVLLANAEGDILADDTFLDILNDSRLTYEAIERRMEEASATSDRLEETRERFKSLSHRGSLLYLALRNMSHLHPFYLWSLEAFKARLQLTLLSCQDTGESRGETLKDCLTWEVYCNTCRGLLEPHRLVLAFMIAKSLDSEAGNVPQKMLEFLLRGPTEGNADPVSLSKPSWASPEIWSNVVFLDTSVGGCFRGFAEAVADKDGEWKTVIENEEEIPSKLPKIGGEELGHFASLVAIKAIRGSELYSGCRTYVQSVLGTRYACPPQLELSKALEESTPLTPLIFILSPGSDPIGSIKVLADRVSLPEGHLHFLSLGQGQIKAAEKVLQEARDQGHWVCLQNCHLAETFMPFLQQLYERFQQEKVHPRFRLFMTSQPTNILPTSLLKQSIKIITEPPTGLRDNILQTFSDLENRGAEDIAECPNYKRWLFSLALFHSIISERRKFGALGWNKAYEWTIFDFRVSQQSLFEAASADEERMSWDRIVFLTADIHYGGRVTDQMDQRLLTSLLKRCFAATELESQAADPVLRGYVLPSDYCYEDITEFAMCLPVDTAPEILGLDSGAAVVYKEMQSSHLLDSLVSAHREMQTHAGGSRDESLISMISDVLSKVPENISTEDGSREVFQLYENSQTGLCELTPLSNFLKGELCSYNALLEFIRMSLTRLLEALRGWCVMTEDLDNLSKDLYFQKVPTAWIAASYPSKLSLGAWLHDLGTRITSTRQWAKHGPPNVFNIAVFYNPQSFFKAALRVVARALKEPPSSLSLSADFTDNDNEADSHNPEDVKIFISGLSLQASSMRIPALSIRSLSARKTSSFPLFTDALNAQ</sequence>
<dbReference type="FunFam" id="3.40.50.300:FF:000063">
    <property type="entry name" value="dynein heavy chain 6, axonemal"/>
    <property type="match status" value="1"/>
</dbReference>
<evidence type="ECO:0000256" key="12">
    <source>
        <dbReference type="ARBA" id="ARBA00023212"/>
    </source>
</evidence>
<feature type="coiled-coil region" evidence="14">
    <location>
        <begin position="2476"/>
        <end position="2538"/>
    </location>
</feature>
<dbReference type="Pfam" id="PF12777">
    <property type="entry name" value="MT"/>
    <property type="match status" value="1"/>
</dbReference>
<dbReference type="Gene3D" id="1.20.58.1120">
    <property type="match status" value="1"/>
</dbReference>
<keyword evidence="7" id="KW-0067">ATP-binding</keyword>
<dbReference type="Pfam" id="PF18199">
    <property type="entry name" value="Dynein_C"/>
    <property type="match status" value="1"/>
</dbReference>
<feature type="compositionally biased region" description="Low complexity" evidence="15">
    <location>
        <begin position="38"/>
        <end position="51"/>
    </location>
</feature>
<dbReference type="OrthoDB" id="5593012at2759"/>
<dbReference type="VEuPathDB" id="ToxoDB:EPH_0067130"/>
<dbReference type="EMBL" id="HG694678">
    <property type="protein sequence ID" value="CDI86041.1"/>
    <property type="molecule type" value="Genomic_DNA"/>
</dbReference>
<evidence type="ECO:0000256" key="2">
    <source>
        <dbReference type="ARBA" id="ARBA00004245"/>
    </source>
</evidence>
<dbReference type="Pfam" id="PF17852">
    <property type="entry name" value="Dynein_AAA_lid"/>
    <property type="match status" value="1"/>
</dbReference>
<evidence type="ECO:0000256" key="9">
    <source>
        <dbReference type="ARBA" id="ARBA00023054"/>
    </source>
</evidence>
<keyword evidence="11" id="KW-0505">Motor protein</keyword>
<evidence type="ECO:0000256" key="8">
    <source>
        <dbReference type="ARBA" id="ARBA00023017"/>
    </source>
</evidence>
<dbReference type="Gene3D" id="1.10.8.1220">
    <property type="match status" value="1"/>
</dbReference>
<dbReference type="GO" id="GO:0030286">
    <property type="term" value="C:dynein complex"/>
    <property type="evidence" value="ECO:0007669"/>
    <property type="project" value="UniProtKB-KW"/>
</dbReference>
<evidence type="ECO:0000256" key="4">
    <source>
        <dbReference type="ARBA" id="ARBA00022490"/>
    </source>
</evidence>
<dbReference type="PANTHER" id="PTHR45703">
    <property type="entry name" value="DYNEIN HEAVY CHAIN"/>
    <property type="match status" value="1"/>
</dbReference>
<dbReference type="InterPro" id="IPR013602">
    <property type="entry name" value="Dynein_heavy_linker"/>
</dbReference>
<dbReference type="InterPro" id="IPR041658">
    <property type="entry name" value="AAA_lid_11"/>
</dbReference>
<dbReference type="Gene3D" id="1.20.1270.280">
    <property type="match status" value="1"/>
</dbReference>
<dbReference type="GO" id="GO:0045505">
    <property type="term" value="F:dynein intermediate chain binding"/>
    <property type="evidence" value="ECO:0007669"/>
    <property type="project" value="InterPro"/>
</dbReference>
<dbReference type="Gene3D" id="1.10.472.130">
    <property type="match status" value="1"/>
</dbReference>
<dbReference type="SMART" id="SM00382">
    <property type="entry name" value="AAA"/>
    <property type="match status" value="3"/>
</dbReference>
<feature type="domain" description="AAA+ ATPase" evidence="16">
    <location>
        <begin position="1452"/>
        <end position="1590"/>
    </location>
</feature>
<evidence type="ECO:0000256" key="5">
    <source>
        <dbReference type="ARBA" id="ARBA00022701"/>
    </source>
</evidence>
<dbReference type="GO" id="GO:0005874">
    <property type="term" value="C:microtubule"/>
    <property type="evidence" value="ECO:0007669"/>
    <property type="project" value="UniProtKB-KW"/>
</dbReference>
<dbReference type="FunFam" id="1.20.920.20:FF:000001">
    <property type="entry name" value="dynein heavy chain 2, axonemal"/>
    <property type="match status" value="1"/>
</dbReference>
<evidence type="ECO:0000256" key="14">
    <source>
        <dbReference type="SAM" id="Coils"/>
    </source>
</evidence>
<dbReference type="Gene3D" id="1.20.140.100">
    <property type="entry name" value="Dynein heavy chain, N-terminal domain 2"/>
    <property type="match status" value="1"/>
</dbReference>
<dbReference type="GO" id="GO:0005929">
    <property type="term" value="C:cilium"/>
    <property type="evidence" value="ECO:0007669"/>
    <property type="project" value="UniProtKB-SubCell"/>
</dbReference>
<keyword evidence="4" id="KW-0963">Cytoplasm</keyword>
<keyword evidence="8" id="KW-0243">Dynein</keyword>
<dbReference type="FunFam" id="1.10.8.710:FF:000001">
    <property type="entry name" value="Dynein axonemal heavy chain 2"/>
    <property type="match status" value="1"/>
</dbReference>
<dbReference type="InterPro" id="IPR043157">
    <property type="entry name" value="Dynein_AAA1S"/>
</dbReference>
<dbReference type="SUPFAM" id="SSF52540">
    <property type="entry name" value="P-loop containing nucleoside triphosphate hydrolases"/>
    <property type="match status" value="2"/>
</dbReference>
<dbReference type="CDD" id="cd00009">
    <property type="entry name" value="AAA"/>
    <property type="match status" value="1"/>
</dbReference>
<dbReference type="InterPro" id="IPR042219">
    <property type="entry name" value="AAA_lid_11_sf"/>
</dbReference>
<dbReference type="Pfam" id="PF08393">
    <property type="entry name" value="DHC_N2"/>
    <property type="match status" value="1"/>
</dbReference>
<dbReference type="Pfam" id="PF12775">
    <property type="entry name" value="AAA_7"/>
    <property type="match status" value="1"/>
</dbReference>
<dbReference type="Gene3D" id="1.10.287.2620">
    <property type="match status" value="1"/>
</dbReference>
<evidence type="ECO:0000256" key="3">
    <source>
        <dbReference type="ARBA" id="ARBA00008887"/>
    </source>
</evidence>
<feature type="region of interest" description="Disordered" evidence="15">
    <location>
        <begin position="1"/>
        <end position="89"/>
    </location>
</feature>
<dbReference type="InterPro" id="IPR041228">
    <property type="entry name" value="Dynein_C"/>
</dbReference>
<evidence type="ECO:0000313" key="18">
    <source>
        <dbReference type="Proteomes" id="UP000018201"/>
    </source>
</evidence>
<evidence type="ECO:0000313" key="17">
    <source>
        <dbReference type="EMBL" id="CDI86041.1"/>
    </source>
</evidence>
<dbReference type="GO" id="GO:0051959">
    <property type="term" value="F:dynein light intermediate chain binding"/>
    <property type="evidence" value="ECO:0007669"/>
    <property type="project" value="InterPro"/>
</dbReference>
<dbReference type="Proteomes" id="UP000018201">
    <property type="component" value="Unassembled WGS sequence"/>
</dbReference>
<dbReference type="InterPro" id="IPR035699">
    <property type="entry name" value="AAA_6"/>
</dbReference>
<evidence type="ECO:0000256" key="11">
    <source>
        <dbReference type="ARBA" id="ARBA00023175"/>
    </source>
</evidence>
<dbReference type="Pfam" id="PF12774">
    <property type="entry name" value="AAA_6"/>
    <property type="match status" value="1"/>
</dbReference>
<keyword evidence="6" id="KW-0547">Nucleotide-binding</keyword>
<reference evidence="17" key="1">
    <citation type="submission" date="2013-10" db="EMBL/GenBank/DDBJ databases">
        <title>Genomic analysis of the causative agents of coccidiosis in chickens.</title>
        <authorList>
            <person name="Reid A.J."/>
            <person name="Blake D."/>
            <person name="Billington K."/>
            <person name="Browne H."/>
            <person name="Dunn M."/>
            <person name="Hung S."/>
            <person name="Kawahara F."/>
            <person name="Miranda-Saavedra D."/>
            <person name="Mourier T."/>
            <person name="Nagra H."/>
            <person name="Otto T.D."/>
            <person name="Rawlings N."/>
            <person name="Sanchez A."/>
            <person name="Sanders M."/>
            <person name="Subramaniam C."/>
            <person name="Tay Y."/>
            <person name="Dear P."/>
            <person name="Doerig C."/>
            <person name="Gruber A."/>
            <person name="Parkinson J."/>
            <person name="Shirley M."/>
            <person name="Wan K.L."/>
            <person name="Berriman M."/>
            <person name="Tomley F."/>
            <person name="Pain A."/>
        </authorList>
    </citation>
    <scope>NUCLEOTIDE SEQUENCE [LARGE SCALE GENOMIC DNA]</scope>
    <source>
        <strain evidence="17">Houghton</strain>
    </source>
</reference>
<dbReference type="Gene3D" id="1.10.8.720">
    <property type="entry name" value="Region D6 of dynein motor"/>
    <property type="match status" value="1"/>
</dbReference>
<gene>
    <name evidence="17" type="ORF">EPH_0067130</name>
</gene>
<dbReference type="InterPro" id="IPR042222">
    <property type="entry name" value="Dynein_2_N"/>
</dbReference>
<dbReference type="InterPro" id="IPR041466">
    <property type="entry name" value="Dynein_AAA5_ext"/>
</dbReference>
<comment type="similarity">
    <text evidence="3">Belongs to the dynein heavy chain family.</text>
</comment>
<dbReference type="GO" id="GO:0005524">
    <property type="term" value="F:ATP binding"/>
    <property type="evidence" value="ECO:0007669"/>
    <property type="project" value="UniProtKB-KW"/>
</dbReference>
<dbReference type="Gene3D" id="1.20.920.20">
    <property type="match status" value="1"/>
</dbReference>
<keyword evidence="10" id="KW-0969">Cilium</keyword>
<feature type="domain" description="AAA+ ATPase" evidence="16">
    <location>
        <begin position="2057"/>
        <end position="2216"/>
    </location>
</feature>
<dbReference type="InterPro" id="IPR004273">
    <property type="entry name" value="Dynein_heavy_D6_P-loop"/>
</dbReference>
<evidence type="ECO:0000256" key="15">
    <source>
        <dbReference type="SAM" id="MobiDB-lite"/>
    </source>
</evidence>
<dbReference type="Gene3D" id="1.10.8.710">
    <property type="match status" value="1"/>
</dbReference>
<feature type="compositionally biased region" description="Basic and acidic residues" evidence="15">
    <location>
        <begin position="136"/>
        <end position="148"/>
    </location>
</feature>
<keyword evidence="13" id="KW-0966">Cell projection</keyword>
<comment type="subcellular location">
    <subcellularLocation>
        <location evidence="1">Cell projection</location>
        <location evidence="1">Cilium</location>
    </subcellularLocation>
    <subcellularLocation>
        <location evidence="2">Cytoplasm</location>
        <location evidence="2">Cytoskeleton</location>
    </subcellularLocation>
</comment>
<protein>
    <submittedName>
        <fullName evidence="17">GI17927, related, related</fullName>
    </submittedName>
</protein>
<feature type="coiled-coil region" evidence="14">
    <location>
        <begin position="2732"/>
        <end position="2766"/>
    </location>
</feature>